<dbReference type="FunFam" id="3.40.50.1970:FF:000003">
    <property type="entry name" value="Alcohol dehydrogenase, iron-containing"/>
    <property type="match status" value="1"/>
</dbReference>
<evidence type="ECO:0000259" key="4">
    <source>
        <dbReference type="Pfam" id="PF00465"/>
    </source>
</evidence>
<feature type="domain" description="Fe-containing alcohol dehydrogenase-like C-terminal" evidence="5">
    <location>
        <begin position="201"/>
        <end position="403"/>
    </location>
</feature>
<evidence type="ECO:0000259" key="5">
    <source>
        <dbReference type="Pfam" id="PF25137"/>
    </source>
</evidence>
<protein>
    <submittedName>
        <fullName evidence="6">1,3-propanediol dehydrogenase</fullName>
    </submittedName>
</protein>
<dbReference type="PANTHER" id="PTHR11496:SF102">
    <property type="entry name" value="ALCOHOL DEHYDROGENASE 4"/>
    <property type="match status" value="1"/>
</dbReference>
<feature type="domain" description="Alcohol dehydrogenase iron-type/glycerol dehydrogenase GldA" evidence="4">
    <location>
        <begin position="20"/>
        <end position="190"/>
    </location>
</feature>
<accession>A0A1V0N482</accession>
<dbReference type="InterPro" id="IPR056798">
    <property type="entry name" value="ADH_Fe_C"/>
</dbReference>
<dbReference type="PANTHER" id="PTHR11496">
    <property type="entry name" value="ALCOHOL DEHYDROGENASE"/>
    <property type="match status" value="1"/>
</dbReference>
<dbReference type="Pfam" id="PF25137">
    <property type="entry name" value="ADH_Fe_C"/>
    <property type="match status" value="1"/>
</dbReference>
<dbReference type="InterPro" id="IPR001670">
    <property type="entry name" value="ADH_Fe/GldA"/>
</dbReference>
<gene>
    <name evidence="6" type="ORF">FAD_1071</name>
</gene>
<evidence type="ECO:0000256" key="1">
    <source>
        <dbReference type="ARBA" id="ARBA00007358"/>
    </source>
</evidence>
<dbReference type="Proteomes" id="UP000192050">
    <property type="component" value="Chromosome"/>
</dbReference>
<dbReference type="InterPro" id="IPR018211">
    <property type="entry name" value="ADH_Fe_CS"/>
</dbReference>
<evidence type="ECO:0000313" key="7">
    <source>
        <dbReference type="Proteomes" id="UP000192050"/>
    </source>
</evidence>
<sequence>MDDFENRYTYNNELKFDQVKRILFGVGQSMLVGEQLKEIGKKNTIIVTDPNVYKFGLLDNIEKSLSKSQIKYEVYDKISNEPTMDNIVNAVEFARSNGKFDSVVAVGGGSVLDTSKMVASMVTNKGEPAEYLTPVEDKFKNPGLPKILIPTTGGTGSEVSNMSVVINRESMYKTWAASSNLLADTAIVDPVLNVSAPPRTTAASGMDALAHNVEGLISKEANPISDGIATKAASLIFRNLRTAYNDPSNIEARSAMSMSAMLGGMVITFPWVAGPSVLGHCLGEAFGPKYGAIHGVAVGMALPYILDFNISAAYNKISSLARIFNIRYKGESARVVASKIPPAIIQLLEDLEMPTTLKDINFPASDIEKFGDYIFSSRQKLYDLPRFNPRRLTKENSIRLIQNMYDGTLENQVR</sequence>
<comment type="similarity">
    <text evidence="1">Belongs to the iron-containing alcohol dehydrogenase family.</text>
</comment>
<dbReference type="Gene3D" id="3.40.50.1970">
    <property type="match status" value="1"/>
</dbReference>
<dbReference type="GeneID" id="84217671"/>
<dbReference type="AlphaFoldDB" id="A0A1V0N482"/>
<evidence type="ECO:0000256" key="2">
    <source>
        <dbReference type="ARBA" id="ARBA00023002"/>
    </source>
</evidence>
<keyword evidence="3" id="KW-0520">NAD</keyword>
<organism evidence="6 7">
    <name type="scientific">Ferroplasma acidiphilum</name>
    <dbReference type="NCBI Taxonomy" id="74969"/>
    <lineage>
        <taxon>Archaea</taxon>
        <taxon>Methanobacteriati</taxon>
        <taxon>Thermoplasmatota</taxon>
        <taxon>Thermoplasmata</taxon>
        <taxon>Thermoplasmatales</taxon>
        <taxon>Ferroplasmaceae</taxon>
        <taxon>Ferroplasma</taxon>
    </lineage>
</organism>
<keyword evidence="2" id="KW-0560">Oxidoreductase</keyword>
<evidence type="ECO:0000256" key="3">
    <source>
        <dbReference type="ARBA" id="ARBA00023027"/>
    </source>
</evidence>
<keyword evidence="7" id="KW-1185">Reference proteome</keyword>
<proteinExistence type="inferred from homology"/>
<dbReference type="GO" id="GO:0046872">
    <property type="term" value="F:metal ion binding"/>
    <property type="evidence" value="ECO:0007669"/>
    <property type="project" value="InterPro"/>
</dbReference>
<name>A0A1V0N482_9ARCH</name>
<dbReference type="EMBL" id="CP015363">
    <property type="protein sequence ID" value="ARD84952.1"/>
    <property type="molecule type" value="Genomic_DNA"/>
</dbReference>
<dbReference type="GO" id="GO:0004022">
    <property type="term" value="F:alcohol dehydrogenase (NAD+) activity"/>
    <property type="evidence" value="ECO:0007669"/>
    <property type="project" value="TreeGrafter"/>
</dbReference>
<dbReference type="CDD" id="cd08551">
    <property type="entry name" value="Fe-ADH"/>
    <property type="match status" value="1"/>
</dbReference>
<dbReference type="OrthoDB" id="57329at2157"/>
<dbReference type="Pfam" id="PF00465">
    <property type="entry name" value="Fe-ADH"/>
    <property type="match status" value="1"/>
</dbReference>
<dbReference type="PROSITE" id="PS00913">
    <property type="entry name" value="ADH_IRON_1"/>
    <property type="match status" value="1"/>
</dbReference>
<reference evidence="6 7" key="1">
    <citation type="submission" date="2011-10" db="EMBL/GenBank/DDBJ databases">
        <title>Metabolic and evolutionary patterns in the extreme acidophile Ferroplasma acidiphilum.</title>
        <authorList>
            <person name="Golyshina O.V."/>
            <person name="Kozyavkin S.A."/>
            <person name="Tatusov R.L."/>
            <person name="Slesarev A.I."/>
            <person name="Golyshin P.N."/>
        </authorList>
    </citation>
    <scope>NUCLEOTIDE SEQUENCE [LARGE SCALE GENOMIC DNA]</scope>
    <source>
        <strain evidence="7">Y</strain>
    </source>
</reference>
<evidence type="ECO:0000313" key="6">
    <source>
        <dbReference type="EMBL" id="ARD84952.1"/>
    </source>
</evidence>
<dbReference type="SUPFAM" id="SSF56796">
    <property type="entry name" value="Dehydroquinate synthase-like"/>
    <property type="match status" value="1"/>
</dbReference>
<dbReference type="STRING" id="74969.FAD_1071"/>
<dbReference type="KEGG" id="fai:FAD_1071"/>
<dbReference type="InterPro" id="IPR039697">
    <property type="entry name" value="Alcohol_dehydrogenase_Fe"/>
</dbReference>
<dbReference type="Gene3D" id="1.20.1090.10">
    <property type="entry name" value="Dehydroquinate synthase-like - alpha domain"/>
    <property type="match status" value="1"/>
</dbReference>
<dbReference type="RefSeq" id="WP_081142445.1">
    <property type="nucleotide sequence ID" value="NZ_CP015363.1"/>
</dbReference>